<organism evidence="1 2">
    <name type="scientific">Pomacea canaliculata</name>
    <name type="common">Golden apple snail</name>
    <dbReference type="NCBI Taxonomy" id="400727"/>
    <lineage>
        <taxon>Eukaryota</taxon>
        <taxon>Metazoa</taxon>
        <taxon>Spiralia</taxon>
        <taxon>Lophotrochozoa</taxon>
        <taxon>Mollusca</taxon>
        <taxon>Gastropoda</taxon>
        <taxon>Caenogastropoda</taxon>
        <taxon>Architaenioglossa</taxon>
        <taxon>Ampullarioidea</taxon>
        <taxon>Ampullariidae</taxon>
        <taxon>Pomacea</taxon>
    </lineage>
</organism>
<reference evidence="1 2" key="1">
    <citation type="submission" date="2018-04" db="EMBL/GenBank/DDBJ databases">
        <title>The genome of golden apple snail Pomacea canaliculata provides insight into stress tolerance and invasive adaptation.</title>
        <authorList>
            <person name="Liu C."/>
            <person name="Liu B."/>
            <person name="Ren Y."/>
            <person name="Zhang Y."/>
            <person name="Wang H."/>
            <person name="Li S."/>
            <person name="Jiang F."/>
            <person name="Yin L."/>
            <person name="Zhang G."/>
            <person name="Qian W."/>
            <person name="Fan W."/>
        </authorList>
    </citation>
    <scope>NUCLEOTIDE SEQUENCE [LARGE SCALE GENOMIC DNA]</scope>
    <source>
        <strain evidence="1">SZHN2017</strain>
        <tissue evidence="1">Muscle</tissue>
    </source>
</reference>
<comment type="caution">
    <text evidence="1">The sequence shown here is derived from an EMBL/GenBank/DDBJ whole genome shotgun (WGS) entry which is preliminary data.</text>
</comment>
<gene>
    <name evidence="1" type="ORF">C0Q70_13156</name>
</gene>
<sequence>MVRAWPSSHSVHDLLAFRAPQSMGQHMPVTPESINAAAGIGHHHHHHNPHYNMSNYYMKPPMSPMYLQS</sequence>
<accession>A0A2T7NWE8</accession>
<proteinExistence type="predicted"/>
<keyword evidence="2" id="KW-1185">Reference proteome</keyword>
<dbReference type="OrthoDB" id="3225452at2759"/>
<evidence type="ECO:0000313" key="1">
    <source>
        <dbReference type="EMBL" id="PVD25500.1"/>
    </source>
</evidence>
<name>A0A2T7NWE8_POMCA</name>
<dbReference type="EMBL" id="PZQS01000008">
    <property type="protein sequence ID" value="PVD25500.1"/>
    <property type="molecule type" value="Genomic_DNA"/>
</dbReference>
<dbReference type="Proteomes" id="UP000245119">
    <property type="component" value="Linkage Group LG8"/>
</dbReference>
<evidence type="ECO:0000313" key="2">
    <source>
        <dbReference type="Proteomes" id="UP000245119"/>
    </source>
</evidence>
<dbReference type="AlphaFoldDB" id="A0A2T7NWE8"/>
<protein>
    <submittedName>
        <fullName evidence="1">Uncharacterized protein</fullName>
    </submittedName>
</protein>